<keyword evidence="4" id="KW-1185">Reference proteome</keyword>
<gene>
    <name evidence="3" type="ORF">V5O48_015728</name>
</gene>
<protein>
    <recommendedName>
        <fullName evidence="2">KOW domain-containing protein</fullName>
    </recommendedName>
</protein>
<dbReference type="SMART" id="SM00739">
    <property type="entry name" value="KOW"/>
    <property type="match status" value="3"/>
</dbReference>
<feature type="compositionally biased region" description="Acidic residues" evidence="1">
    <location>
        <begin position="16"/>
        <end position="33"/>
    </location>
</feature>
<dbReference type="Proteomes" id="UP001465976">
    <property type="component" value="Unassembled WGS sequence"/>
</dbReference>
<feature type="compositionally biased region" description="Polar residues" evidence="1">
    <location>
        <begin position="34"/>
        <end position="45"/>
    </location>
</feature>
<evidence type="ECO:0000313" key="3">
    <source>
        <dbReference type="EMBL" id="KAL0566287.1"/>
    </source>
</evidence>
<proteinExistence type="predicted"/>
<name>A0ABR3ETP4_9AGAR</name>
<accession>A0ABR3ETP4</accession>
<reference evidence="3 4" key="1">
    <citation type="submission" date="2024-02" db="EMBL/GenBank/DDBJ databases">
        <title>A draft genome for the cacao thread blight pathogen Marasmius crinis-equi.</title>
        <authorList>
            <person name="Cohen S.P."/>
            <person name="Baruah I.K."/>
            <person name="Amoako-Attah I."/>
            <person name="Bukari Y."/>
            <person name="Meinhardt L.W."/>
            <person name="Bailey B.A."/>
        </authorList>
    </citation>
    <scope>NUCLEOTIDE SEQUENCE [LARGE SCALE GENOMIC DNA]</scope>
    <source>
        <strain evidence="3 4">GH-76</strain>
    </source>
</reference>
<feature type="region of interest" description="Disordered" evidence="1">
    <location>
        <begin position="1"/>
        <end position="47"/>
    </location>
</feature>
<organism evidence="3 4">
    <name type="scientific">Marasmius crinis-equi</name>
    <dbReference type="NCBI Taxonomy" id="585013"/>
    <lineage>
        <taxon>Eukaryota</taxon>
        <taxon>Fungi</taxon>
        <taxon>Dikarya</taxon>
        <taxon>Basidiomycota</taxon>
        <taxon>Agaricomycotina</taxon>
        <taxon>Agaricomycetes</taxon>
        <taxon>Agaricomycetidae</taxon>
        <taxon>Agaricales</taxon>
        <taxon>Marasmiineae</taxon>
        <taxon>Marasmiaceae</taxon>
        <taxon>Marasmius</taxon>
    </lineage>
</organism>
<dbReference type="EMBL" id="JBAHYK010001946">
    <property type="protein sequence ID" value="KAL0566287.1"/>
    <property type="molecule type" value="Genomic_DNA"/>
</dbReference>
<evidence type="ECO:0000256" key="1">
    <source>
        <dbReference type="SAM" id="MobiDB-lite"/>
    </source>
</evidence>
<dbReference type="InterPro" id="IPR005824">
    <property type="entry name" value="KOW"/>
</dbReference>
<evidence type="ECO:0000313" key="4">
    <source>
        <dbReference type="Proteomes" id="UP001465976"/>
    </source>
</evidence>
<feature type="domain" description="KOW" evidence="2">
    <location>
        <begin position="397"/>
        <end position="424"/>
    </location>
</feature>
<feature type="domain" description="KOW" evidence="2">
    <location>
        <begin position="458"/>
        <end position="485"/>
    </location>
</feature>
<feature type="domain" description="KOW" evidence="2">
    <location>
        <begin position="545"/>
        <end position="572"/>
    </location>
</feature>
<dbReference type="Pfam" id="PF00467">
    <property type="entry name" value="KOW"/>
    <property type="match status" value="1"/>
</dbReference>
<evidence type="ECO:0000259" key="2">
    <source>
        <dbReference type="SMART" id="SM00739"/>
    </source>
</evidence>
<comment type="caution">
    <text evidence="3">The sequence shown here is derived from an EMBL/GenBank/DDBJ whole genome shotgun (WGS) entry which is preliminary data.</text>
</comment>
<sequence length="926" mass="103764">MTSLFVDIEAQVASPSDDEPDYDNDQGFIDDDQPPNNDVSASVSPNAFRPGVVDTAVPFLEDLERRYTGTSFRRYLGKERLLSSHVALGPIHPLTKQRLPVCEEPIRLLDLLDSRRVLETDPNTVEMFGLWRNAPPPSGRTHSQSSLCSEKRREMRGWSKWAKAESHNRAAAEFTLGEWVSIRHRTYRGDTGQIWRAHSRQKTEHELLSEQQAIHDALKLGKTPPDPSPEFVFEGYWVLVVPRLPPPNLTQQSSLKLKPHLNKRQKRFSPMIFNPRQYDIAIPKKYVRSAQGFEIDGRLLSHGLLIKLFRPNALNPAYTVAPETIRAFENHPHSKRFPFPIPGQWCFTEGEEVHVDPSAGREDGRGVVKQIEDGVVCVEYGGIRNVHPAPIPLVRKVINVGDYVRVMSSVDVGKEALVVEKHRNVIALSENGSRQGIDFFVHINSVTRETGKFDYSSIPWLDREVTIIKGPLYGRHGTVKDVARHPNQLSLCLWLFIPELQKTVQVDDEHVVAKGTSEPLWKMFPLSMDQKYYNVDCIKTNAGEVPWVGLSIVIIAGPHKGKKGIVKDVNRTQNAHAVSGLLVTLELNVMGSPLEQVYYDYVREGHTGLTLGGYHPLREQEAFFRPKPEFVGAEGSVALESGGGGLVIPDLDSYASMDICLPPPVDKSRILDPADEGLTIPEFDPEALMDVWNPYWDYPGLPEVVPPSAPSPSVSTKPAQRSITQERYEDSARHVLARPNLVGLSVLVNIQKGWHKKAAVYVKLSRTPTGAIIRLLRKGKGKREHEVSLTDLVVSNKRVDSAKDDHLLVVIGGVHAGKLVRRICHFFVSPEKTPDAKWLVLTVVDREKPVDRLTGELVECSEAELAFVEETPTERFRATHVTMKQVRGEAKLRVSAEVRNPNEGNLECLKTVINAQFLLHTARPST</sequence>